<dbReference type="SMART" id="SM00256">
    <property type="entry name" value="FBOX"/>
    <property type="match status" value="1"/>
</dbReference>
<dbReference type="SUPFAM" id="SSF50978">
    <property type="entry name" value="WD40 repeat-like"/>
    <property type="match status" value="1"/>
</dbReference>
<evidence type="ECO:0000313" key="4">
    <source>
        <dbReference type="EMBL" id="KAJ3047843.1"/>
    </source>
</evidence>
<evidence type="ECO:0000256" key="1">
    <source>
        <dbReference type="PROSITE-ProRule" id="PRU00221"/>
    </source>
</evidence>
<dbReference type="EMBL" id="JADGJD010000891">
    <property type="protein sequence ID" value="KAJ3047843.1"/>
    <property type="molecule type" value="Genomic_DNA"/>
</dbReference>
<keyword evidence="5" id="KW-1185">Reference proteome</keyword>
<accession>A0AAD5S9H3</accession>
<dbReference type="Gene3D" id="1.20.1280.50">
    <property type="match status" value="1"/>
</dbReference>
<comment type="caution">
    <text evidence="4">The sequence shown here is derived from an EMBL/GenBank/DDBJ whole genome shotgun (WGS) entry which is preliminary data.</text>
</comment>
<evidence type="ECO:0000259" key="3">
    <source>
        <dbReference type="PROSITE" id="PS50181"/>
    </source>
</evidence>
<dbReference type="Proteomes" id="UP001212841">
    <property type="component" value="Unassembled WGS sequence"/>
</dbReference>
<keyword evidence="1" id="KW-0853">WD repeat</keyword>
<feature type="region of interest" description="Disordered" evidence="2">
    <location>
        <begin position="439"/>
        <end position="500"/>
    </location>
</feature>
<dbReference type="Gene3D" id="2.130.10.10">
    <property type="entry name" value="YVTN repeat-like/Quinoprotein amine dehydrogenase"/>
    <property type="match status" value="1"/>
</dbReference>
<feature type="repeat" description="WD" evidence="1">
    <location>
        <begin position="205"/>
        <end position="233"/>
    </location>
</feature>
<sequence>MSILPDELYTSILSNLTPSALLKTSTASHTFNSLARQNNLWYQIYQSRPEGCPGNTTSPIPDFNPKLSYYHQYKYCHSPLQPLGFHSEDDKADVRAWNLAYQSEQKLIASAYRENDQIQFWRKREDGFHFVRRMDVERANCGRGLPQNPPKDYSRSQGIEFTADGKSLAYAWRGCVQLYDLETSKLTHTTGQIHKGAIPAIRQIDETGRLFASGSGDKTIKLFDIRSNETITTFEQDGTVLALSKLETPNGNGILVSGGRFNNLTTFDLGSRNVIEAKFTGTFPPLYPVSQHPNPSHPLPLHPHPGKTTQAITTSPLHPTTIHTTATPIRNTIQSHIHTYTLTPTQTLHLSTKTPISASPSSISFSTPKSPFTVATLNGDVDLLSPAYQAGADGTDAVVEWRHSKTLVQLDGPIMSVVDGGEEGWVCVGGARGIKASEFGRGEKGKRDVGRRGKRRSGEAARAGGSGSGGSEMVQGEEGSEEEEEGLLGMLRRLNGPFRL</sequence>
<name>A0AAD5S9H3_9FUNG</name>
<evidence type="ECO:0000256" key="2">
    <source>
        <dbReference type="SAM" id="MobiDB-lite"/>
    </source>
</evidence>
<gene>
    <name evidence="4" type="ORF">HK097_011133</name>
</gene>
<dbReference type="PROSITE" id="PS50181">
    <property type="entry name" value="FBOX"/>
    <property type="match status" value="1"/>
</dbReference>
<dbReference type="SUPFAM" id="SSF81383">
    <property type="entry name" value="F-box domain"/>
    <property type="match status" value="1"/>
</dbReference>
<dbReference type="InterPro" id="IPR001810">
    <property type="entry name" value="F-box_dom"/>
</dbReference>
<dbReference type="InterPro" id="IPR036047">
    <property type="entry name" value="F-box-like_dom_sf"/>
</dbReference>
<proteinExistence type="predicted"/>
<evidence type="ECO:0000313" key="5">
    <source>
        <dbReference type="Proteomes" id="UP001212841"/>
    </source>
</evidence>
<organism evidence="4 5">
    <name type="scientific">Rhizophlyctis rosea</name>
    <dbReference type="NCBI Taxonomy" id="64517"/>
    <lineage>
        <taxon>Eukaryota</taxon>
        <taxon>Fungi</taxon>
        <taxon>Fungi incertae sedis</taxon>
        <taxon>Chytridiomycota</taxon>
        <taxon>Chytridiomycota incertae sedis</taxon>
        <taxon>Chytridiomycetes</taxon>
        <taxon>Rhizophlyctidales</taxon>
        <taxon>Rhizophlyctidaceae</taxon>
        <taxon>Rhizophlyctis</taxon>
    </lineage>
</organism>
<dbReference type="InterPro" id="IPR036322">
    <property type="entry name" value="WD40_repeat_dom_sf"/>
</dbReference>
<dbReference type="Pfam" id="PF12937">
    <property type="entry name" value="F-box-like"/>
    <property type="match status" value="1"/>
</dbReference>
<reference evidence="4" key="1">
    <citation type="submission" date="2020-05" db="EMBL/GenBank/DDBJ databases">
        <title>Phylogenomic resolution of chytrid fungi.</title>
        <authorList>
            <person name="Stajich J.E."/>
            <person name="Amses K."/>
            <person name="Simmons R."/>
            <person name="Seto K."/>
            <person name="Myers J."/>
            <person name="Bonds A."/>
            <person name="Quandt C.A."/>
            <person name="Barry K."/>
            <person name="Liu P."/>
            <person name="Grigoriev I."/>
            <person name="Longcore J.E."/>
            <person name="James T.Y."/>
        </authorList>
    </citation>
    <scope>NUCLEOTIDE SEQUENCE</scope>
    <source>
        <strain evidence="4">JEL0318</strain>
    </source>
</reference>
<feature type="compositionally biased region" description="Basic and acidic residues" evidence="2">
    <location>
        <begin position="439"/>
        <end position="459"/>
    </location>
</feature>
<protein>
    <recommendedName>
        <fullName evidence="3">F-box domain-containing protein</fullName>
    </recommendedName>
</protein>
<dbReference type="AlphaFoldDB" id="A0AAD5S9H3"/>
<feature type="domain" description="F-box" evidence="3">
    <location>
        <begin position="1"/>
        <end position="44"/>
    </location>
</feature>
<dbReference type="InterPro" id="IPR015943">
    <property type="entry name" value="WD40/YVTN_repeat-like_dom_sf"/>
</dbReference>
<dbReference type="InterPro" id="IPR001680">
    <property type="entry name" value="WD40_rpt"/>
</dbReference>
<dbReference type="PROSITE" id="PS50082">
    <property type="entry name" value="WD_REPEATS_2"/>
    <property type="match status" value="1"/>
</dbReference>